<accession>A0A4Q9VQ76</accession>
<evidence type="ECO:0000313" key="1">
    <source>
        <dbReference type="EMBL" id="TBW37410.1"/>
    </source>
</evidence>
<organism evidence="1 2">
    <name type="scientific">Siculibacillus lacustris</name>
    <dbReference type="NCBI Taxonomy" id="1549641"/>
    <lineage>
        <taxon>Bacteria</taxon>
        <taxon>Pseudomonadati</taxon>
        <taxon>Pseudomonadota</taxon>
        <taxon>Alphaproteobacteria</taxon>
        <taxon>Hyphomicrobiales</taxon>
        <taxon>Ancalomicrobiaceae</taxon>
        <taxon>Siculibacillus</taxon>
    </lineage>
</organism>
<sequence length="134" mass="13435">MKTARRRTSRILFAVLVALTTVLVGFAHRPPDAAMGAPAGYDLGRFVLADGEMPALCGHFADPGQGSDGPIHVGAVCDACLIAGAPGLVPPAEVGLPVPQPMARVRPAMVAAVVAVPTVRAPVSRGPPDGAAAA</sequence>
<dbReference type="OrthoDB" id="7744280at2"/>
<dbReference type="EMBL" id="SJFN01000015">
    <property type="protein sequence ID" value="TBW37410.1"/>
    <property type="molecule type" value="Genomic_DNA"/>
</dbReference>
<dbReference type="AlphaFoldDB" id="A0A4Q9VQ76"/>
<keyword evidence="2" id="KW-1185">Reference proteome</keyword>
<evidence type="ECO:0000313" key="2">
    <source>
        <dbReference type="Proteomes" id="UP000292781"/>
    </source>
</evidence>
<comment type="caution">
    <text evidence="1">The sequence shown here is derived from an EMBL/GenBank/DDBJ whole genome shotgun (WGS) entry which is preliminary data.</text>
</comment>
<evidence type="ECO:0008006" key="3">
    <source>
        <dbReference type="Google" id="ProtNLM"/>
    </source>
</evidence>
<name>A0A4Q9VQ76_9HYPH</name>
<dbReference type="Proteomes" id="UP000292781">
    <property type="component" value="Unassembled WGS sequence"/>
</dbReference>
<protein>
    <recommendedName>
        <fullName evidence="3">DUF2946 domain-containing protein</fullName>
    </recommendedName>
</protein>
<proteinExistence type="predicted"/>
<gene>
    <name evidence="1" type="ORF">EYW49_11685</name>
</gene>
<dbReference type="RefSeq" id="WP_131309748.1">
    <property type="nucleotide sequence ID" value="NZ_SJFN01000015.1"/>
</dbReference>
<reference evidence="1 2" key="1">
    <citation type="submission" date="2019-02" db="EMBL/GenBank/DDBJ databases">
        <title>Siculibacillus lacustris gen. nov., sp. nov., a new rosette-forming bacterium isolated from a freshwater crater lake (Lake St. Ana, Romania).</title>
        <authorList>
            <person name="Felfoldi T."/>
            <person name="Marton Z."/>
            <person name="Szabo A."/>
            <person name="Mentes A."/>
            <person name="Boka K."/>
            <person name="Marialigeti K."/>
            <person name="Mathe I."/>
            <person name="Koncz M."/>
            <person name="Schumann P."/>
            <person name="Toth E."/>
        </authorList>
    </citation>
    <scope>NUCLEOTIDE SEQUENCE [LARGE SCALE GENOMIC DNA]</scope>
    <source>
        <strain evidence="1 2">SA-279</strain>
    </source>
</reference>